<dbReference type="AlphaFoldDB" id="A0A1H5YHF9"/>
<proteinExistence type="inferred from homology"/>
<dbReference type="GO" id="GO:0004518">
    <property type="term" value="F:nuclease activity"/>
    <property type="evidence" value="ECO:0007669"/>
    <property type="project" value="UniProtKB-KW"/>
</dbReference>
<evidence type="ECO:0000256" key="5">
    <source>
        <dbReference type="SAM" id="SignalP"/>
    </source>
</evidence>
<dbReference type="CDD" id="cd00063">
    <property type="entry name" value="FN3"/>
    <property type="match status" value="3"/>
</dbReference>
<evidence type="ECO:0000256" key="3">
    <source>
        <dbReference type="ARBA" id="ARBA00022729"/>
    </source>
</evidence>
<dbReference type="InterPro" id="IPR007346">
    <property type="entry name" value="Endonuclease-I"/>
</dbReference>
<evidence type="ECO:0000256" key="2">
    <source>
        <dbReference type="ARBA" id="ARBA00022722"/>
    </source>
</evidence>
<evidence type="ECO:0000256" key="1">
    <source>
        <dbReference type="ARBA" id="ARBA00006429"/>
    </source>
</evidence>
<dbReference type="Pfam" id="PF20009">
    <property type="entry name" value="GEVED"/>
    <property type="match status" value="1"/>
</dbReference>
<feature type="domain" description="Fibronectin type-III" evidence="6">
    <location>
        <begin position="277"/>
        <end position="362"/>
    </location>
</feature>
<dbReference type="Pfam" id="PF18962">
    <property type="entry name" value="Por_Secre_tail"/>
    <property type="match status" value="1"/>
</dbReference>
<dbReference type="NCBIfam" id="TIGR04183">
    <property type="entry name" value="Por_Secre_tail"/>
    <property type="match status" value="1"/>
</dbReference>
<dbReference type="InterPro" id="IPR026444">
    <property type="entry name" value="Secre_tail"/>
</dbReference>
<evidence type="ECO:0000256" key="4">
    <source>
        <dbReference type="ARBA" id="ARBA00022801"/>
    </source>
</evidence>
<name>A0A1H5YHF9_9FLAO</name>
<dbReference type="InterPro" id="IPR001322">
    <property type="entry name" value="Lamin_tail_dom"/>
</dbReference>
<organism evidence="8 9">
    <name type="scientific">Flavobacterium urumqiense</name>
    <dbReference type="NCBI Taxonomy" id="935224"/>
    <lineage>
        <taxon>Bacteria</taxon>
        <taxon>Pseudomonadati</taxon>
        <taxon>Bacteroidota</taxon>
        <taxon>Flavobacteriia</taxon>
        <taxon>Flavobacteriales</taxon>
        <taxon>Flavobacteriaceae</taxon>
        <taxon>Flavobacterium</taxon>
    </lineage>
</organism>
<feature type="domain" description="Fibronectin type-III" evidence="6">
    <location>
        <begin position="607"/>
        <end position="693"/>
    </location>
</feature>
<gene>
    <name evidence="8" type="ORF">SAMN04488130_1087</name>
</gene>
<evidence type="ECO:0000313" key="9">
    <source>
        <dbReference type="Proteomes" id="UP000236737"/>
    </source>
</evidence>
<dbReference type="Pfam" id="PF00932">
    <property type="entry name" value="LTD"/>
    <property type="match status" value="1"/>
</dbReference>
<dbReference type="OrthoDB" id="5485925at2"/>
<dbReference type="SUPFAM" id="SSF49265">
    <property type="entry name" value="Fibronectin type III"/>
    <property type="match status" value="2"/>
</dbReference>
<reference evidence="9" key="1">
    <citation type="submission" date="2016-10" db="EMBL/GenBank/DDBJ databases">
        <authorList>
            <person name="Varghese N."/>
            <person name="Submissions S."/>
        </authorList>
    </citation>
    <scope>NUCLEOTIDE SEQUENCE [LARGE SCALE GENOMIC DNA]</scope>
    <source>
        <strain evidence="9">CGMCC 1.9230</strain>
    </source>
</reference>
<feature type="domain" description="LTD" evidence="7">
    <location>
        <begin position="680"/>
        <end position="830"/>
    </location>
</feature>
<comment type="similarity">
    <text evidence="1">Belongs to the EndA/NucM nuclease family.</text>
</comment>
<feature type="domain" description="Fibronectin type-III" evidence="6">
    <location>
        <begin position="370"/>
        <end position="455"/>
    </location>
</feature>
<evidence type="ECO:0000313" key="8">
    <source>
        <dbReference type="EMBL" id="SEG23579.1"/>
    </source>
</evidence>
<sequence>MKKIYAFLLLMFFTASIAQMPTGYYSTATGTGYTLKTQLYNIIKGHVDNGYAGLYTTYQTSDVDNFYENDGSVLDMYSEKPTGTDPYNYSLGTTQRCGTYSVEGDCYNREHIIPQSTFGSAAPMVSDAHFITPTDGKVNGQRSNYPHGMVASATWTSLNGSKLGSSAVSGYTGTVFEPIDEFKGDIARMYFYFATRYETAVSGYTYGMFNGTSNQVFTTAFLNMLLAWNTQDPVSAREVARNNAVYGTQNNRNPYIDHPEYVQAVWNPTADSQAPTAPTNLAVTASTSNSVALSWLAATDNTGVTGYDVYMNSALKTTVTGLSTTITGLTASTVYSFYVIAKDAAANYSVTSNTVNTTTSGATDTVAPTAPTSLIASGTTSTTTNLSWTASTDNTGVAGYDVYQGATLKAIVTGTTYSATGLTAATAYSFSVKAKDAAGNVSASSNVVNVTTATASISYCASQGNSTADEKISKVVFGTINNSSTGTAGYENFTSLTTNTARGTAYSFTITPVWTSTVYSEGYAVWIDYNQNGLFTDAGELVWSKSASTTTPVSGSFTIPTTATLGTTRMRVSLKYNAIPTACEAIPFGQVEDYSVTITAATSDTISPTTPTSLSASGTTATNLSWTASTDNVAVTAYDVYQGPTLKATVTSTTYAVTGLTASTAYTFSVKAKDAAGNFSTSSNVASVTTAAGGSTATDLLFSEYIEGSSNNKALEISNATGNAVNMSIYSIKKQTNGAGAWSTGLALTGTLNNGSKFTIVNSLIALSCYSTSSANLSTSAAEMAFNGNDAVGLFKNGVLIDIVGTFNGGTADFAVDVTLRRKSTVTSPTTTFNSTAQWDSYAVDTCSNFGSRITTKPTKTAQIVDFSDFKMYPNPSDGNFSIDNSDKDFTIEIYNILGQKVFERKNADGSNLSVTNHNKGVYLVKITDDSKSLIKKLIIN</sequence>
<dbReference type="InterPro" id="IPR013783">
    <property type="entry name" value="Ig-like_fold"/>
</dbReference>
<dbReference type="SMART" id="SM00060">
    <property type="entry name" value="FN3"/>
    <property type="match status" value="3"/>
</dbReference>
<dbReference type="Pfam" id="PF04231">
    <property type="entry name" value="Endonuclease_1"/>
    <property type="match status" value="1"/>
</dbReference>
<feature type="chain" id="PRO_5009290529" evidence="5">
    <location>
        <begin position="19"/>
        <end position="941"/>
    </location>
</feature>
<dbReference type="GO" id="GO:0016787">
    <property type="term" value="F:hydrolase activity"/>
    <property type="evidence" value="ECO:0007669"/>
    <property type="project" value="UniProtKB-KW"/>
</dbReference>
<dbReference type="PROSITE" id="PS51841">
    <property type="entry name" value="LTD"/>
    <property type="match status" value="1"/>
</dbReference>
<dbReference type="PANTHER" id="PTHR33607">
    <property type="entry name" value="ENDONUCLEASE-1"/>
    <property type="match status" value="1"/>
</dbReference>
<protein>
    <submittedName>
        <fullName evidence="8">Por secretion system C-terminal sorting domain-containing protein</fullName>
    </submittedName>
</protein>
<dbReference type="InterPro" id="IPR003961">
    <property type="entry name" value="FN3_dom"/>
</dbReference>
<dbReference type="InterPro" id="IPR036116">
    <property type="entry name" value="FN3_sf"/>
</dbReference>
<feature type="signal peptide" evidence="5">
    <location>
        <begin position="1"/>
        <end position="18"/>
    </location>
</feature>
<dbReference type="Gene3D" id="2.60.40.10">
    <property type="entry name" value="Immunoglobulins"/>
    <property type="match status" value="3"/>
</dbReference>
<dbReference type="PROSITE" id="PS50853">
    <property type="entry name" value="FN3"/>
    <property type="match status" value="3"/>
</dbReference>
<accession>A0A1H5YHF9</accession>
<evidence type="ECO:0000259" key="6">
    <source>
        <dbReference type="PROSITE" id="PS50853"/>
    </source>
</evidence>
<keyword evidence="9" id="KW-1185">Reference proteome</keyword>
<dbReference type="EMBL" id="FNVP01000008">
    <property type="protein sequence ID" value="SEG23579.1"/>
    <property type="molecule type" value="Genomic_DNA"/>
</dbReference>
<dbReference type="PANTHER" id="PTHR33607:SF2">
    <property type="entry name" value="ENDONUCLEASE-1"/>
    <property type="match status" value="1"/>
</dbReference>
<evidence type="ECO:0000259" key="7">
    <source>
        <dbReference type="PROSITE" id="PS51841"/>
    </source>
</evidence>
<dbReference type="InterPro" id="IPR044925">
    <property type="entry name" value="His-Me_finger_sf"/>
</dbReference>
<dbReference type="InterPro" id="IPR045474">
    <property type="entry name" value="GEVED"/>
</dbReference>
<keyword evidence="4" id="KW-0378">Hydrolase</keyword>
<dbReference type="Proteomes" id="UP000236737">
    <property type="component" value="Unassembled WGS sequence"/>
</dbReference>
<keyword evidence="3 5" id="KW-0732">Signal</keyword>
<dbReference type="SUPFAM" id="SSF54060">
    <property type="entry name" value="His-Me finger endonucleases"/>
    <property type="match status" value="1"/>
</dbReference>
<keyword evidence="2" id="KW-0540">Nuclease</keyword>
<dbReference type="Pfam" id="PF00041">
    <property type="entry name" value="fn3"/>
    <property type="match status" value="3"/>
</dbReference>
<dbReference type="RefSeq" id="WP_104000102.1">
    <property type="nucleotide sequence ID" value="NZ_FNVP01000008.1"/>
</dbReference>